<dbReference type="OrthoDB" id="6162957at2759"/>
<evidence type="ECO:0000313" key="5">
    <source>
        <dbReference type="RefSeq" id="XP_022311949.1"/>
    </source>
</evidence>
<dbReference type="GeneID" id="111117159"/>
<dbReference type="InterPro" id="IPR018378">
    <property type="entry name" value="C-type_lectin_CS"/>
</dbReference>
<dbReference type="InterPro" id="IPR050111">
    <property type="entry name" value="C-type_lectin/snaclec_domain"/>
</dbReference>
<protein>
    <submittedName>
        <fullName evidence="5">Aggrecan core protein-like</fullName>
    </submittedName>
</protein>
<feature type="chain" id="PRO_5034479251" evidence="2">
    <location>
        <begin position="23"/>
        <end position="254"/>
    </location>
</feature>
<dbReference type="PROSITE" id="PS00615">
    <property type="entry name" value="C_TYPE_LECTIN_1"/>
    <property type="match status" value="1"/>
</dbReference>
<feature type="domain" description="C-type lectin" evidence="3">
    <location>
        <begin position="123"/>
        <end position="250"/>
    </location>
</feature>
<dbReference type="InterPro" id="IPR001304">
    <property type="entry name" value="C-type_lectin-like"/>
</dbReference>
<dbReference type="SMART" id="SM00034">
    <property type="entry name" value="CLECT"/>
    <property type="match status" value="1"/>
</dbReference>
<evidence type="ECO:0000256" key="1">
    <source>
        <dbReference type="ARBA" id="ARBA00023157"/>
    </source>
</evidence>
<dbReference type="SUPFAM" id="SSF56436">
    <property type="entry name" value="C-type lectin-like"/>
    <property type="match status" value="1"/>
</dbReference>
<proteinExistence type="predicted"/>
<keyword evidence="1" id="KW-1015">Disulfide bond</keyword>
<dbReference type="RefSeq" id="XP_022311949.1">
    <property type="nucleotide sequence ID" value="XM_022456241.1"/>
</dbReference>
<evidence type="ECO:0000256" key="2">
    <source>
        <dbReference type="SAM" id="SignalP"/>
    </source>
</evidence>
<evidence type="ECO:0000313" key="4">
    <source>
        <dbReference type="Proteomes" id="UP000694844"/>
    </source>
</evidence>
<evidence type="ECO:0000259" key="3">
    <source>
        <dbReference type="PROSITE" id="PS50041"/>
    </source>
</evidence>
<dbReference type="PANTHER" id="PTHR22803">
    <property type="entry name" value="MANNOSE, PHOSPHOLIPASE, LECTIN RECEPTOR RELATED"/>
    <property type="match status" value="1"/>
</dbReference>
<feature type="signal peptide" evidence="2">
    <location>
        <begin position="1"/>
        <end position="22"/>
    </location>
</feature>
<dbReference type="InterPro" id="IPR016186">
    <property type="entry name" value="C-type_lectin-like/link_sf"/>
</dbReference>
<dbReference type="CDD" id="cd00037">
    <property type="entry name" value="CLECT"/>
    <property type="match status" value="1"/>
</dbReference>
<keyword evidence="4" id="KW-1185">Reference proteome</keyword>
<dbReference type="PROSITE" id="PS50041">
    <property type="entry name" value="C_TYPE_LECTIN_2"/>
    <property type="match status" value="1"/>
</dbReference>
<dbReference type="Proteomes" id="UP000694844">
    <property type="component" value="Chromosome 10"/>
</dbReference>
<reference evidence="5" key="1">
    <citation type="submission" date="2025-08" db="UniProtKB">
        <authorList>
            <consortium name="RefSeq"/>
        </authorList>
    </citation>
    <scope>IDENTIFICATION</scope>
    <source>
        <tissue evidence="5">Whole sample</tissue>
    </source>
</reference>
<name>A0A8B8C9Z1_CRAVI</name>
<dbReference type="Gene3D" id="3.10.100.10">
    <property type="entry name" value="Mannose-Binding Protein A, subunit A"/>
    <property type="match status" value="1"/>
</dbReference>
<dbReference type="Pfam" id="PF00059">
    <property type="entry name" value="Lectin_C"/>
    <property type="match status" value="1"/>
</dbReference>
<dbReference type="InterPro" id="IPR016187">
    <property type="entry name" value="CTDL_fold"/>
</dbReference>
<gene>
    <name evidence="5" type="primary">LOC111117159</name>
</gene>
<sequence>MIIRNFNTAIFVTLAITKWTQGQDSGAVVSALMKKHASFDGNLPRTSACYVSEIDNTSPLYCGSQCLTRPDVCHGILFNRDSKACKLIKCNPAFVFTDEQFDTGKWELHWKENGDCKPGWLKHEQHCYFINKTGDTWMNSKTMCEDNGGSLASIRSSEENSWIVDTFLPPWNSTLCSADYWYCCGYWVGGNDRDVEGTFVWASDNSTLGFVNWNPGQPNNLNSNEDCLYLCGDKRWNDGNCDRYFPYICKSPAL</sequence>
<organism evidence="4 5">
    <name type="scientific">Crassostrea virginica</name>
    <name type="common">Eastern oyster</name>
    <dbReference type="NCBI Taxonomy" id="6565"/>
    <lineage>
        <taxon>Eukaryota</taxon>
        <taxon>Metazoa</taxon>
        <taxon>Spiralia</taxon>
        <taxon>Lophotrochozoa</taxon>
        <taxon>Mollusca</taxon>
        <taxon>Bivalvia</taxon>
        <taxon>Autobranchia</taxon>
        <taxon>Pteriomorphia</taxon>
        <taxon>Ostreida</taxon>
        <taxon>Ostreoidea</taxon>
        <taxon>Ostreidae</taxon>
        <taxon>Crassostrea</taxon>
    </lineage>
</organism>
<dbReference type="KEGG" id="cvn:111117159"/>
<dbReference type="AlphaFoldDB" id="A0A8B8C9Z1"/>
<accession>A0A8B8C9Z1</accession>
<keyword evidence="2" id="KW-0732">Signal</keyword>